<dbReference type="SUPFAM" id="SSF52540">
    <property type="entry name" value="P-loop containing nucleoside triphosphate hydrolases"/>
    <property type="match status" value="1"/>
</dbReference>
<reference evidence="1 2" key="1">
    <citation type="submission" date="2020-08" db="EMBL/GenBank/DDBJ databases">
        <title>Genomic Encyclopedia of Type Strains, Phase III (KMG-III): the genomes of soil and plant-associated and newly described type strains.</title>
        <authorList>
            <person name="Whitman W."/>
        </authorList>
    </citation>
    <scope>NUCLEOTIDE SEQUENCE [LARGE SCALE GENOMIC DNA]</scope>
    <source>
        <strain evidence="1 2">CECT 3313</strain>
    </source>
</reference>
<dbReference type="InterPro" id="IPR011990">
    <property type="entry name" value="TPR-like_helical_dom_sf"/>
</dbReference>
<evidence type="ECO:0008006" key="3">
    <source>
        <dbReference type="Google" id="ProtNLM"/>
    </source>
</evidence>
<comment type="caution">
    <text evidence="1">The sequence shown here is derived from an EMBL/GenBank/DDBJ whole genome shotgun (WGS) entry which is preliminary data.</text>
</comment>
<dbReference type="Gene3D" id="1.25.40.10">
    <property type="entry name" value="Tetratricopeptide repeat domain"/>
    <property type="match status" value="2"/>
</dbReference>
<dbReference type="Pfam" id="PF13374">
    <property type="entry name" value="TPR_10"/>
    <property type="match status" value="5"/>
</dbReference>
<evidence type="ECO:0000313" key="1">
    <source>
        <dbReference type="EMBL" id="MBB5929757.1"/>
    </source>
</evidence>
<dbReference type="Gene3D" id="3.40.50.300">
    <property type="entry name" value="P-loop containing nucleotide triphosphate hydrolases"/>
    <property type="match status" value="1"/>
</dbReference>
<dbReference type="SUPFAM" id="SSF48452">
    <property type="entry name" value="TPR-like"/>
    <property type="match status" value="3"/>
</dbReference>
<evidence type="ECO:0000313" key="2">
    <source>
        <dbReference type="Proteomes" id="UP000585836"/>
    </source>
</evidence>
<dbReference type="InterPro" id="IPR053137">
    <property type="entry name" value="NLR-like"/>
</dbReference>
<dbReference type="EMBL" id="JACHJK010000009">
    <property type="protein sequence ID" value="MBB5929757.1"/>
    <property type="molecule type" value="Genomic_DNA"/>
</dbReference>
<proteinExistence type="predicted"/>
<sequence length="758" mass="81381">MGKTQLAADYARSALQAGKIDALVWVNATSRDAVLRAYADAGEVLCGADKRDLDRAAEMFLGWLEAAPVRPRCRWLVVLDDVADPDVLDQLWPPPHPHGRTLVTTRRRDAALVGDGRLRVDVGTFTSHEATSYLTKALDAPERPAQPVETGALARDLGFLPLALSQAAAYLVDTGQGIADYRALLADRTRTLADAAPERLPDGQGVAVAAAWSLSLERADCLRPAGLARPMLCMASMLDPNGIPQAVLTSASALEYLALTRTHESPDDEALTHAPPGACAAPTVQDAVLALRAAHRLSLLDHAPDDHVGTVRVHRLVQRATRDSLAADTRRQLARAAADALMDAWPESELDTRFVQSLCANTAALANLVEGADLYSGQVHRVLYRAGRSLGESGQFAAAVDHFRDLHEKAERHLGADHPDTLAARNNLASWRGEAGDAAGAAEAFAELVSDRRRVQGADHPDTLAARHNLAHCRGEAGDAAGAAEAFAELVSDRRRVQGADHPDTLAARHNLARWRGEAGHAAKAAAALTELVEIQLRVQGADHPNTLAVRHSLARWRGELGNAAGAAEALTKLLADQLRVQGADHPNTLAVRRSLARWRGELGDAAGAAEALTELLADQLRTQSPIHPNTLAVRHSLARWRGEAGDAAGAADAFAELVSDRRRVQGADHPDTLAARHNLAYWQGEAGDAAGAAEAFAELVSDRRRVQGTDHPDTLTTQGEVLAWAERAKGNGLPKVTYRSWLHRWAARLRRKRRARP</sequence>
<name>A0A7W9PYW8_9ACTN</name>
<protein>
    <recommendedName>
        <fullName evidence="3">Tetratricopeptide repeat protein</fullName>
    </recommendedName>
</protein>
<gene>
    <name evidence="1" type="ORF">FHS34_005244</name>
</gene>
<dbReference type="InterPro" id="IPR027417">
    <property type="entry name" value="P-loop_NTPase"/>
</dbReference>
<organism evidence="1 2">
    <name type="scientific">Streptomyces echinatus</name>
    <dbReference type="NCBI Taxonomy" id="67293"/>
    <lineage>
        <taxon>Bacteria</taxon>
        <taxon>Bacillati</taxon>
        <taxon>Actinomycetota</taxon>
        <taxon>Actinomycetes</taxon>
        <taxon>Kitasatosporales</taxon>
        <taxon>Streptomycetaceae</taxon>
        <taxon>Streptomyces</taxon>
    </lineage>
</organism>
<dbReference type="PANTHER" id="PTHR46082:SF6">
    <property type="entry name" value="AAA+ ATPASE DOMAIN-CONTAINING PROTEIN-RELATED"/>
    <property type="match status" value="1"/>
</dbReference>
<dbReference type="AlphaFoldDB" id="A0A7W9PYW8"/>
<dbReference type="Proteomes" id="UP000585836">
    <property type="component" value="Unassembled WGS sequence"/>
</dbReference>
<accession>A0A7W9PYW8</accession>
<dbReference type="PANTHER" id="PTHR46082">
    <property type="entry name" value="ATP/GTP-BINDING PROTEIN-RELATED"/>
    <property type="match status" value="1"/>
</dbReference>
<keyword evidence="2" id="KW-1185">Reference proteome</keyword>